<feature type="compositionally biased region" description="Basic and acidic residues" evidence="6">
    <location>
        <begin position="342"/>
        <end position="358"/>
    </location>
</feature>
<feature type="region of interest" description="Disordered" evidence="6">
    <location>
        <begin position="342"/>
        <end position="420"/>
    </location>
</feature>
<feature type="compositionally biased region" description="Basic and acidic residues" evidence="6">
    <location>
        <begin position="864"/>
        <end position="880"/>
    </location>
</feature>
<dbReference type="GO" id="GO:0016579">
    <property type="term" value="P:protein deubiquitination"/>
    <property type="evidence" value="ECO:0007669"/>
    <property type="project" value="TreeGrafter"/>
</dbReference>
<dbReference type="Ensembl" id="ENSCVAT00000020788.1">
    <property type="protein sequence ID" value="ENSCVAP00000013305.1"/>
    <property type="gene ID" value="ENSCVAG00000015770.1"/>
</dbReference>
<keyword evidence="9" id="KW-1185">Reference proteome</keyword>
<dbReference type="GeneTree" id="ENSGT00940000159922"/>
<dbReference type="InterPro" id="IPR038765">
    <property type="entry name" value="Papain-like_cys_pep_sf"/>
</dbReference>
<feature type="compositionally biased region" description="Low complexity" evidence="6">
    <location>
        <begin position="221"/>
        <end position="230"/>
    </location>
</feature>
<organism evidence="8 9">
    <name type="scientific">Cyprinodon variegatus</name>
    <name type="common">Sheepshead minnow</name>
    <dbReference type="NCBI Taxonomy" id="28743"/>
    <lineage>
        <taxon>Eukaryota</taxon>
        <taxon>Metazoa</taxon>
        <taxon>Chordata</taxon>
        <taxon>Craniata</taxon>
        <taxon>Vertebrata</taxon>
        <taxon>Euteleostomi</taxon>
        <taxon>Actinopterygii</taxon>
        <taxon>Neopterygii</taxon>
        <taxon>Teleostei</taxon>
        <taxon>Neoteleostei</taxon>
        <taxon>Acanthomorphata</taxon>
        <taxon>Ovalentaria</taxon>
        <taxon>Atherinomorphae</taxon>
        <taxon>Cyprinodontiformes</taxon>
        <taxon>Cyprinodontidae</taxon>
        <taxon>Cyprinodon</taxon>
    </lineage>
</organism>
<comment type="catalytic activity">
    <reaction evidence="1">
        <text>Thiol-dependent hydrolysis of ester, thioester, amide, peptide and isopeptide bonds formed by the C-terminal Gly of ubiquitin (a 76-residue protein attached to proteins as an intracellular targeting signal).</text>
        <dbReference type="EC" id="3.4.19.12"/>
    </reaction>
</comment>
<dbReference type="InterPro" id="IPR050704">
    <property type="entry name" value="Peptidase_C85-like"/>
</dbReference>
<dbReference type="AlphaFoldDB" id="A0A3Q2FYA2"/>
<feature type="region of interest" description="Disordered" evidence="6">
    <location>
        <begin position="445"/>
        <end position="583"/>
    </location>
</feature>
<feature type="compositionally biased region" description="Low complexity" evidence="6">
    <location>
        <begin position="622"/>
        <end position="632"/>
    </location>
</feature>
<dbReference type="GO" id="GO:0004843">
    <property type="term" value="F:cysteine-type deubiquitinase activity"/>
    <property type="evidence" value="ECO:0007669"/>
    <property type="project" value="UniProtKB-EC"/>
</dbReference>
<dbReference type="SUPFAM" id="SSF54001">
    <property type="entry name" value="Cysteine proteinases"/>
    <property type="match status" value="1"/>
</dbReference>
<keyword evidence="5" id="KW-0378">Hydrolase</keyword>
<dbReference type="PANTHER" id="PTHR12419:SF9">
    <property type="entry name" value="OTU DOMAIN-CONTAINING PROTEIN 4"/>
    <property type="match status" value="1"/>
</dbReference>
<dbReference type="PROSITE" id="PS50802">
    <property type="entry name" value="OTU"/>
    <property type="match status" value="1"/>
</dbReference>
<feature type="compositionally biased region" description="Polar residues" evidence="6">
    <location>
        <begin position="523"/>
        <end position="534"/>
    </location>
</feature>
<feature type="compositionally biased region" description="Pro residues" evidence="6">
    <location>
        <begin position="788"/>
        <end position="810"/>
    </location>
</feature>
<feature type="compositionally biased region" description="Basic residues" evidence="6">
    <location>
        <begin position="461"/>
        <end position="474"/>
    </location>
</feature>
<proteinExistence type="predicted"/>
<evidence type="ECO:0000259" key="7">
    <source>
        <dbReference type="PROSITE" id="PS50802"/>
    </source>
</evidence>
<evidence type="ECO:0000256" key="3">
    <source>
        <dbReference type="ARBA" id="ARBA00022670"/>
    </source>
</evidence>
<feature type="compositionally biased region" description="Low complexity" evidence="6">
    <location>
        <begin position="774"/>
        <end position="787"/>
    </location>
</feature>
<dbReference type="Proteomes" id="UP000265020">
    <property type="component" value="Unassembled WGS sequence"/>
</dbReference>
<dbReference type="GO" id="GO:0061578">
    <property type="term" value="F:K63-linked deubiquitinase activity"/>
    <property type="evidence" value="ECO:0007669"/>
    <property type="project" value="TreeGrafter"/>
</dbReference>
<evidence type="ECO:0000256" key="6">
    <source>
        <dbReference type="SAM" id="MobiDB-lite"/>
    </source>
</evidence>
<accession>A0A3Q2FYA2</accession>
<evidence type="ECO:0000256" key="5">
    <source>
        <dbReference type="ARBA" id="ARBA00022807"/>
    </source>
</evidence>
<feature type="compositionally biased region" description="Polar residues" evidence="6">
    <location>
        <begin position="721"/>
        <end position="745"/>
    </location>
</feature>
<feature type="region of interest" description="Disordered" evidence="6">
    <location>
        <begin position="598"/>
        <end position="617"/>
    </location>
</feature>
<dbReference type="InterPro" id="IPR002999">
    <property type="entry name" value="Tudor"/>
</dbReference>
<name>A0A3Q2FYA2_CYPVA</name>
<keyword evidence="5" id="KW-0788">Thiol protease</keyword>
<dbReference type="GO" id="GO:2000660">
    <property type="term" value="P:negative regulation of interleukin-1-mediated signaling pathway"/>
    <property type="evidence" value="ECO:0007669"/>
    <property type="project" value="TreeGrafter"/>
</dbReference>
<evidence type="ECO:0000256" key="1">
    <source>
        <dbReference type="ARBA" id="ARBA00000707"/>
    </source>
</evidence>
<dbReference type="EC" id="3.4.19.12" evidence="2"/>
<feature type="compositionally biased region" description="Pro residues" evidence="6">
    <location>
        <begin position="571"/>
        <end position="582"/>
    </location>
</feature>
<keyword evidence="3" id="KW-0645">Protease</keyword>
<dbReference type="GO" id="GO:1903093">
    <property type="term" value="P:regulation of protein K48-linked deubiquitination"/>
    <property type="evidence" value="ECO:0007669"/>
    <property type="project" value="TreeGrafter"/>
</dbReference>
<feature type="compositionally biased region" description="Low complexity" evidence="6">
    <location>
        <begin position="640"/>
        <end position="661"/>
    </location>
</feature>
<feature type="region of interest" description="Disordered" evidence="6">
    <location>
        <begin position="216"/>
        <end position="238"/>
    </location>
</feature>
<reference evidence="8" key="1">
    <citation type="submission" date="2025-08" db="UniProtKB">
        <authorList>
            <consortium name="Ensembl"/>
        </authorList>
    </citation>
    <scope>IDENTIFICATION</scope>
</reference>
<sequence length="880" mass="95292">MDSGGNMQSNEERNAEKLMDNYLKSQGFHRKKIAKDGSCLFRAVAEQVLHCQSLHTEVRAKCVEFLKKNRDSYEAFIEGDFEEYLCKLRDPQQWVGEVEINALAVMYKRDFLIYQEPGKPAVNITDNNFKDKVRLCFLNGNHYDSVYPLESIKSAAICQSILYELLYEGVFKVDRNSLGSCQRTSRASDLLSDDCMNVCMSSDESDLETEEALWVENGTASSSSRTSNHSYRGRGRGRMLPERVRRSLNPTLLRNVDYDIWHKTKRAQQKIDYSIAAGMQFSAGDRCQVRQEKGRSYKATIKDVPADNGLVTVYIEELGEKKVPLWYLRPINEENSWTTVTNRDKRLSNGHGEWESRGRGRGRGKTIGASSSSVSPATGVGSTGRMQKQHSWPPQATAEEQGGGKSNRKSLSSTEPCFGLTEEERLAKKKEEEKNAALVEIQLKDEESFPALGSQSEFGRKKLGDKRRSQRNKMRSPVDEVRAPSPTAGDRPKSSTPPPAAPPVNVTSHTNSALPAAKPAANSDPTGPSSLNVNTAAATVSAPASVLPPSSVTAESKPSTQSYASAAAVPVSPPPGIKPPAPSSASLFSFITPVLPAASAPAPPSSSSSAASPPPQALAAAPTFIAPIAPSPTGAQGFKRPFSPLTSLPRSPSPPSSSSTIIPPPVQVKEALPAPTNALPKIEGSLSAYQTSQSETSASQNLPQVVPNQVKASVSPPEITAQRSLQEIQTDSFPPNQIQAPQHQLQAHAEEAPEPQTLLPPQSESTPVQPPELPQVLQSPSIQSSEEPLPPKSDSPPSDPQQSHPPPPVSAPQIHPHLPHPQAIPGTVPLQQLTQLYQDPLYPGFPQGEKGEAVQGVSFSTSKSGDDLPKGELEVELKWR</sequence>
<reference evidence="8" key="2">
    <citation type="submission" date="2025-09" db="UniProtKB">
        <authorList>
            <consortium name="Ensembl"/>
        </authorList>
    </citation>
    <scope>IDENTIFICATION</scope>
</reference>
<evidence type="ECO:0000313" key="8">
    <source>
        <dbReference type="Ensembl" id="ENSCVAP00000013305.1"/>
    </source>
</evidence>
<evidence type="ECO:0000256" key="4">
    <source>
        <dbReference type="ARBA" id="ARBA00022786"/>
    </source>
</evidence>
<evidence type="ECO:0000256" key="2">
    <source>
        <dbReference type="ARBA" id="ARBA00012759"/>
    </source>
</evidence>
<dbReference type="PANTHER" id="PTHR12419">
    <property type="entry name" value="OTU DOMAIN CONTAINING PROTEIN"/>
    <property type="match status" value="1"/>
</dbReference>
<feature type="compositionally biased region" description="Low complexity" evidence="6">
    <location>
        <begin position="535"/>
        <end position="554"/>
    </location>
</feature>
<evidence type="ECO:0000313" key="9">
    <source>
        <dbReference type="Proteomes" id="UP000265020"/>
    </source>
</evidence>
<dbReference type="STRING" id="28743.ENSCVAP00000013305"/>
<dbReference type="OMA" id="AGMQYTA"/>
<protein>
    <recommendedName>
        <fullName evidence="2">ubiquitinyl hydrolase 1</fullName>
        <ecNumber evidence="2">3.4.19.12</ecNumber>
    </recommendedName>
</protein>
<dbReference type="GO" id="GO:0006508">
    <property type="term" value="P:proteolysis"/>
    <property type="evidence" value="ECO:0007669"/>
    <property type="project" value="UniProtKB-KW"/>
</dbReference>
<feature type="region of interest" description="Disordered" evidence="6">
    <location>
        <begin position="622"/>
        <end position="880"/>
    </location>
</feature>
<feature type="domain" description="OTU" evidence="7">
    <location>
        <begin position="28"/>
        <end position="149"/>
    </location>
</feature>
<dbReference type="InterPro" id="IPR003323">
    <property type="entry name" value="OTU_dom"/>
</dbReference>
<feature type="compositionally biased region" description="Polar residues" evidence="6">
    <location>
        <begin position="687"/>
        <end position="712"/>
    </location>
</feature>
<dbReference type="GO" id="GO:0034122">
    <property type="term" value="P:negative regulation of toll-like receptor signaling pathway"/>
    <property type="evidence" value="ECO:0007669"/>
    <property type="project" value="TreeGrafter"/>
</dbReference>
<dbReference type="SMART" id="SM00333">
    <property type="entry name" value="TUDOR"/>
    <property type="match status" value="1"/>
</dbReference>
<dbReference type="Pfam" id="PF02338">
    <property type="entry name" value="OTU"/>
    <property type="match status" value="1"/>
</dbReference>
<feature type="compositionally biased region" description="Polar residues" evidence="6">
    <location>
        <begin position="384"/>
        <end position="394"/>
    </location>
</feature>
<keyword evidence="4" id="KW-0833">Ubl conjugation pathway</keyword>
<dbReference type="Gene3D" id="3.90.70.80">
    <property type="match status" value="1"/>
</dbReference>